<dbReference type="InterPro" id="IPR029151">
    <property type="entry name" value="Sensor-like_sf"/>
</dbReference>
<accession>A0A517E136</accession>
<dbReference type="PROSITE" id="PS50109">
    <property type="entry name" value="HIS_KIN"/>
    <property type="match status" value="1"/>
</dbReference>
<dbReference type="Gene3D" id="1.10.287.130">
    <property type="match status" value="1"/>
</dbReference>
<dbReference type="Gene3D" id="3.30.450.20">
    <property type="entry name" value="PAS domain"/>
    <property type="match status" value="1"/>
</dbReference>
<keyword evidence="10" id="KW-0902">Two-component regulatory system</keyword>
<evidence type="ECO:0000256" key="8">
    <source>
        <dbReference type="ARBA" id="ARBA00022777"/>
    </source>
</evidence>
<dbReference type="GO" id="GO:0000155">
    <property type="term" value="F:phosphorelay sensor kinase activity"/>
    <property type="evidence" value="ECO:0007669"/>
    <property type="project" value="InterPro"/>
</dbReference>
<evidence type="ECO:0000256" key="3">
    <source>
        <dbReference type="ARBA" id="ARBA00012438"/>
    </source>
</evidence>
<dbReference type="PRINTS" id="PR00344">
    <property type="entry name" value="BCTRLSENSOR"/>
</dbReference>
<dbReference type="InterPro" id="IPR036097">
    <property type="entry name" value="HisK_dim/P_sf"/>
</dbReference>
<keyword evidence="4" id="KW-1003">Cell membrane</keyword>
<evidence type="ECO:0000256" key="2">
    <source>
        <dbReference type="ARBA" id="ARBA00004651"/>
    </source>
</evidence>
<evidence type="ECO:0000256" key="12">
    <source>
        <dbReference type="SAM" id="Phobius"/>
    </source>
</evidence>
<dbReference type="InterPro" id="IPR050351">
    <property type="entry name" value="BphY/WalK/GraS-like"/>
</dbReference>
<gene>
    <name evidence="15" type="primary">sasA_20</name>
    <name evidence="15" type="ORF">SPTER_47970</name>
</gene>
<dbReference type="GO" id="GO:0005886">
    <property type="term" value="C:plasma membrane"/>
    <property type="evidence" value="ECO:0007669"/>
    <property type="project" value="UniProtKB-SubCell"/>
</dbReference>
<evidence type="ECO:0000256" key="4">
    <source>
        <dbReference type="ARBA" id="ARBA00022475"/>
    </source>
</evidence>
<dbReference type="Gene3D" id="6.10.340.10">
    <property type="match status" value="1"/>
</dbReference>
<evidence type="ECO:0000256" key="9">
    <source>
        <dbReference type="ARBA" id="ARBA00022989"/>
    </source>
</evidence>
<dbReference type="PANTHER" id="PTHR42878">
    <property type="entry name" value="TWO-COMPONENT HISTIDINE KINASE"/>
    <property type="match status" value="1"/>
</dbReference>
<organism evidence="15 16">
    <name type="scientific">Sporomusa termitida</name>
    <dbReference type="NCBI Taxonomy" id="2377"/>
    <lineage>
        <taxon>Bacteria</taxon>
        <taxon>Bacillati</taxon>
        <taxon>Bacillota</taxon>
        <taxon>Negativicutes</taxon>
        <taxon>Selenomonadales</taxon>
        <taxon>Sporomusaceae</taxon>
        <taxon>Sporomusa</taxon>
    </lineage>
</organism>
<dbReference type="SUPFAM" id="SSF103190">
    <property type="entry name" value="Sensory domain-like"/>
    <property type="match status" value="1"/>
</dbReference>
<keyword evidence="6 15" id="KW-0808">Transferase</keyword>
<keyword evidence="8 15" id="KW-0418">Kinase</keyword>
<keyword evidence="16" id="KW-1185">Reference proteome</keyword>
<evidence type="ECO:0000259" key="14">
    <source>
        <dbReference type="PROSITE" id="PS50885"/>
    </source>
</evidence>
<dbReference type="SUPFAM" id="SSF47384">
    <property type="entry name" value="Homodimeric domain of signal transducing histidine kinase"/>
    <property type="match status" value="1"/>
</dbReference>
<dbReference type="KEGG" id="sted:SPTER_47970"/>
<dbReference type="InterPro" id="IPR003660">
    <property type="entry name" value="HAMP_dom"/>
</dbReference>
<protein>
    <recommendedName>
        <fullName evidence="3">histidine kinase</fullName>
        <ecNumber evidence="3">2.7.13.3</ecNumber>
    </recommendedName>
</protein>
<sequence length="591" mass="65665">MNKIAGSLKRVMTFNFIVAAAVPILVISVITITLLSRSMGEQVIKYNTQMANDLVKGTEDFLAMADAVIRQAATTLAAGGFDNRQIQYYLDTLVASHPYLDAVHVVDEDGHSVFVSPFDPSYTTLDLSRQPFFQETKRTAQVHWSTTFISQHTGQPTLTITRPTGSGMVVGYINLSKLNELAAKGDGNQHSWAAILDTEGTFIGHSDREQVYQRNIGDREFITTALAGKARTMSFRQGRDNYLITVDVVTPTGWPVLVAQRTDIAFAPVNNTRNIFIAGSLLALGLAVVIAMGNLKRILLPLDVFTRKTLQVASGNYNLPLERYEFTEINTISEHFQSMAEAVRLREDELRRQQLELANYMRTLERSNRELDQFAYVVSHDLKAPLRAIANLSQWLEEDLEGSLEAEARHKLELLQGRVQRMENLIAGILEYSRIGRIKAAAEPVKVGNLIAEVLEDLAPVGGLRVQFDTEMPEIITARVRLKQVFANLIGNAVRHHNKPDGHIWITVSDLGSWLEFSVADNGPGIAADYHHKIFEIFQTLQPRDTLESTGVGLALVKKIVEGQGGSVRIISAEGQGANFIFTWPKAVKEE</sequence>
<evidence type="ECO:0000313" key="16">
    <source>
        <dbReference type="Proteomes" id="UP000320776"/>
    </source>
</evidence>
<dbReference type="Pfam" id="PF02743">
    <property type="entry name" value="dCache_1"/>
    <property type="match status" value="1"/>
</dbReference>
<dbReference type="InterPro" id="IPR005467">
    <property type="entry name" value="His_kinase_dom"/>
</dbReference>
<dbReference type="EMBL" id="CP036259">
    <property type="protein sequence ID" value="QDR83313.1"/>
    <property type="molecule type" value="Genomic_DNA"/>
</dbReference>
<evidence type="ECO:0000259" key="13">
    <source>
        <dbReference type="PROSITE" id="PS50109"/>
    </source>
</evidence>
<proteinExistence type="predicted"/>
<dbReference type="GO" id="GO:0030295">
    <property type="term" value="F:protein kinase activator activity"/>
    <property type="evidence" value="ECO:0007669"/>
    <property type="project" value="TreeGrafter"/>
</dbReference>
<dbReference type="AlphaFoldDB" id="A0A517E136"/>
<dbReference type="Gene3D" id="3.30.565.10">
    <property type="entry name" value="Histidine kinase-like ATPase, C-terminal domain"/>
    <property type="match status" value="1"/>
</dbReference>
<dbReference type="InterPro" id="IPR033479">
    <property type="entry name" value="dCache_1"/>
</dbReference>
<dbReference type="SMART" id="SM00304">
    <property type="entry name" value="HAMP"/>
    <property type="match status" value="1"/>
</dbReference>
<dbReference type="GO" id="GO:0000156">
    <property type="term" value="F:phosphorelay response regulator activity"/>
    <property type="evidence" value="ECO:0007669"/>
    <property type="project" value="TreeGrafter"/>
</dbReference>
<dbReference type="InterPro" id="IPR004358">
    <property type="entry name" value="Sig_transdc_His_kin-like_C"/>
</dbReference>
<feature type="domain" description="HAMP" evidence="14">
    <location>
        <begin position="296"/>
        <end position="348"/>
    </location>
</feature>
<dbReference type="SUPFAM" id="SSF55874">
    <property type="entry name" value="ATPase domain of HSP90 chaperone/DNA topoisomerase II/histidine kinase"/>
    <property type="match status" value="1"/>
</dbReference>
<evidence type="ECO:0000256" key="10">
    <source>
        <dbReference type="ARBA" id="ARBA00023012"/>
    </source>
</evidence>
<dbReference type="PANTHER" id="PTHR42878:SF15">
    <property type="entry name" value="BACTERIOPHYTOCHROME"/>
    <property type="match status" value="1"/>
</dbReference>
<dbReference type="CDD" id="cd00082">
    <property type="entry name" value="HisKA"/>
    <property type="match status" value="1"/>
</dbReference>
<evidence type="ECO:0000256" key="5">
    <source>
        <dbReference type="ARBA" id="ARBA00022553"/>
    </source>
</evidence>
<keyword evidence="11 12" id="KW-0472">Membrane</keyword>
<keyword evidence="7 12" id="KW-0812">Transmembrane</keyword>
<dbReference type="Pfam" id="PF02518">
    <property type="entry name" value="HATPase_c"/>
    <property type="match status" value="1"/>
</dbReference>
<dbReference type="EC" id="2.7.13.3" evidence="3"/>
<evidence type="ECO:0000256" key="11">
    <source>
        <dbReference type="ARBA" id="ARBA00023136"/>
    </source>
</evidence>
<dbReference type="PROSITE" id="PS50885">
    <property type="entry name" value="HAMP"/>
    <property type="match status" value="1"/>
</dbReference>
<comment type="subcellular location">
    <subcellularLocation>
        <location evidence="2">Cell membrane</location>
        <topology evidence="2">Multi-pass membrane protein</topology>
    </subcellularLocation>
</comment>
<evidence type="ECO:0000313" key="15">
    <source>
        <dbReference type="EMBL" id="QDR83313.1"/>
    </source>
</evidence>
<keyword evidence="5" id="KW-0597">Phosphoprotein</keyword>
<dbReference type="GO" id="GO:0007234">
    <property type="term" value="P:osmosensory signaling via phosphorelay pathway"/>
    <property type="evidence" value="ECO:0007669"/>
    <property type="project" value="TreeGrafter"/>
</dbReference>
<dbReference type="InterPro" id="IPR003594">
    <property type="entry name" value="HATPase_dom"/>
</dbReference>
<evidence type="ECO:0000256" key="6">
    <source>
        <dbReference type="ARBA" id="ARBA00022679"/>
    </source>
</evidence>
<comment type="catalytic activity">
    <reaction evidence="1">
        <text>ATP + protein L-histidine = ADP + protein N-phospho-L-histidine.</text>
        <dbReference type="EC" id="2.7.13.3"/>
    </reaction>
</comment>
<dbReference type="InterPro" id="IPR036890">
    <property type="entry name" value="HATPase_C_sf"/>
</dbReference>
<feature type="domain" description="Histidine kinase" evidence="13">
    <location>
        <begin position="377"/>
        <end position="588"/>
    </location>
</feature>
<dbReference type="Proteomes" id="UP000320776">
    <property type="component" value="Chromosome"/>
</dbReference>
<keyword evidence="9 12" id="KW-1133">Transmembrane helix</keyword>
<dbReference type="SMART" id="SM00388">
    <property type="entry name" value="HisKA"/>
    <property type="match status" value="1"/>
</dbReference>
<dbReference type="CDD" id="cd12914">
    <property type="entry name" value="PDC1_DGC_like"/>
    <property type="match status" value="1"/>
</dbReference>
<dbReference type="Pfam" id="PF00512">
    <property type="entry name" value="HisKA"/>
    <property type="match status" value="1"/>
</dbReference>
<reference evidence="15 16" key="1">
    <citation type="submission" date="2019-02" db="EMBL/GenBank/DDBJ databases">
        <title>Closed genome of Sporomusa termitida DSM 4440.</title>
        <authorList>
            <person name="Poehlein A."/>
            <person name="Daniel R."/>
        </authorList>
    </citation>
    <scope>NUCLEOTIDE SEQUENCE [LARGE SCALE GENOMIC DNA]</scope>
    <source>
        <strain evidence="15 16">DSM 4440</strain>
    </source>
</reference>
<evidence type="ECO:0000256" key="7">
    <source>
        <dbReference type="ARBA" id="ARBA00022692"/>
    </source>
</evidence>
<dbReference type="InterPro" id="IPR003661">
    <property type="entry name" value="HisK_dim/P_dom"/>
</dbReference>
<dbReference type="SMART" id="SM00387">
    <property type="entry name" value="HATPase_c"/>
    <property type="match status" value="1"/>
</dbReference>
<name>A0A517E136_9FIRM</name>
<evidence type="ECO:0000256" key="1">
    <source>
        <dbReference type="ARBA" id="ARBA00000085"/>
    </source>
</evidence>
<feature type="transmembrane region" description="Helical" evidence="12">
    <location>
        <begin position="12"/>
        <end position="35"/>
    </location>
</feature>
<dbReference type="RefSeq" id="WP_170233384.1">
    <property type="nucleotide sequence ID" value="NZ_CP036259.1"/>
</dbReference>